<keyword evidence="8" id="KW-1185">Reference proteome</keyword>
<dbReference type="SUPFAM" id="SSF54373">
    <property type="entry name" value="FAD-linked reductases, C-terminal domain"/>
    <property type="match status" value="1"/>
</dbReference>
<comment type="similarity">
    <text evidence="2">Belongs to the GMC oxidoreductase family.</text>
</comment>
<keyword evidence="3" id="KW-0325">Glycoprotein</keyword>
<proteinExistence type="inferred from homology"/>
<dbReference type="Pfam" id="PF05199">
    <property type="entry name" value="GMC_oxred_C"/>
    <property type="match status" value="1"/>
</dbReference>
<dbReference type="Proteomes" id="UP000245768">
    <property type="component" value="Unassembled WGS sequence"/>
</dbReference>
<reference evidence="7 8" key="1">
    <citation type="journal article" date="2018" name="Mol. Biol. Evol.">
        <title>Broad Genomic Sampling Reveals a Smut Pathogenic Ancestry of the Fungal Clade Ustilaginomycotina.</title>
        <authorList>
            <person name="Kijpornyongpan T."/>
            <person name="Mondo S.J."/>
            <person name="Barry K."/>
            <person name="Sandor L."/>
            <person name="Lee J."/>
            <person name="Lipzen A."/>
            <person name="Pangilinan J."/>
            <person name="LaButti K."/>
            <person name="Hainaut M."/>
            <person name="Henrissat B."/>
            <person name="Grigoriev I.V."/>
            <person name="Spatafora J.W."/>
            <person name="Aime M.C."/>
        </authorList>
    </citation>
    <scope>NUCLEOTIDE SEQUENCE [LARGE SCALE GENOMIC DNA]</scope>
    <source>
        <strain evidence="7 8">MCA 4198</strain>
    </source>
</reference>
<evidence type="ECO:0000313" key="8">
    <source>
        <dbReference type="Proteomes" id="UP000245768"/>
    </source>
</evidence>
<keyword evidence="4" id="KW-0285">Flavoprotein</keyword>
<dbReference type="InterPro" id="IPR012132">
    <property type="entry name" value="GMC_OxRdtase"/>
</dbReference>
<dbReference type="STRING" id="215250.A0A316YFL0"/>
<dbReference type="AlphaFoldDB" id="A0A316YFL0"/>
<feature type="domain" description="Glucose-methanol-choline oxidoreductase N-terminal" evidence="5">
    <location>
        <begin position="69"/>
        <end position="254"/>
    </location>
</feature>
<feature type="binding site" evidence="4">
    <location>
        <position position="238"/>
    </location>
    <ligand>
        <name>FAD</name>
        <dbReference type="ChEBI" id="CHEBI:57692"/>
    </ligand>
</feature>
<evidence type="ECO:0000256" key="2">
    <source>
        <dbReference type="ARBA" id="ARBA00010790"/>
    </source>
</evidence>
<evidence type="ECO:0000256" key="3">
    <source>
        <dbReference type="ARBA" id="ARBA00023180"/>
    </source>
</evidence>
<evidence type="ECO:0000259" key="5">
    <source>
        <dbReference type="Pfam" id="PF00732"/>
    </source>
</evidence>
<dbReference type="InterPro" id="IPR000172">
    <property type="entry name" value="GMC_OxRdtase_N"/>
</dbReference>
<evidence type="ECO:0000256" key="4">
    <source>
        <dbReference type="PIRSR" id="PIRSR000137-2"/>
    </source>
</evidence>
<evidence type="ECO:0000313" key="7">
    <source>
        <dbReference type="EMBL" id="PWN87999.1"/>
    </source>
</evidence>
<dbReference type="RefSeq" id="XP_025375197.1">
    <property type="nucleotide sequence ID" value="XM_025519778.1"/>
</dbReference>
<dbReference type="PANTHER" id="PTHR11552:SF138">
    <property type="entry name" value="DEHYDROGENASE PKFF-RELATED"/>
    <property type="match status" value="1"/>
</dbReference>
<evidence type="ECO:0000256" key="1">
    <source>
        <dbReference type="ARBA" id="ARBA00001974"/>
    </source>
</evidence>
<dbReference type="EMBL" id="KZ819639">
    <property type="protein sequence ID" value="PWN87999.1"/>
    <property type="molecule type" value="Genomic_DNA"/>
</dbReference>
<comment type="cofactor">
    <cofactor evidence="1 4">
        <name>FAD</name>
        <dbReference type="ChEBI" id="CHEBI:57692"/>
    </cofactor>
</comment>
<dbReference type="Pfam" id="PF00732">
    <property type="entry name" value="GMC_oxred_N"/>
    <property type="match status" value="1"/>
</dbReference>
<dbReference type="InterPro" id="IPR036188">
    <property type="entry name" value="FAD/NAD-bd_sf"/>
</dbReference>
<dbReference type="GeneID" id="37041694"/>
<dbReference type="PANTHER" id="PTHR11552">
    <property type="entry name" value="GLUCOSE-METHANOL-CHOLINE GMC OXIDOREDUCTASE"/>
    <property type="match status" value="1"/>
</dbReference>
<dbReference type="OrthoDB" id="269227at2759"/>
<organism evidence="7 8">
    <name type="scientific">Acaromyces ingoldii</name>
    <dbReference type="NCBI Taxonomy" id="215250"/>
    <lineage>
        <taxon>Eukaryota</taxon>
        <taxon>Fungi</taxon>
        <taxon>Dikarya</taxon>
        <taxon>Basidiomycota</taxon>
        <taxon>Ustilaginomycotina</taxon>
        <taxon>Exobasidiomycetes</taxon>
        <taxon>Exobasidiales</taxon>
        <taxon>Cryptobasidiaceae</taxon>
        <taxon>Acaromyces</taxon>
    </lineage>
</organism>
<sequence length="539" mass="58657">MQDCSQLTRCFAVGGLSGLVVATRLSEDASKSVIVLEAGPDATNNANVTTPAYETMLTATELDWNLTTVAQKHVQNRTMMYQQGHGLGGGSLVNYMAYSRGAPSVFDVWARTTGDESWAWSKLAHYFNKATHFHKPQSKGVTIQTHDNLYRNARGPIDVSYPRTQENFASYFVAAFRNSTHGGPGLPIIDYNAGESIGVAYHSMSIAPRTATRASTASAYLPLLKGRRNVRVVTGARVDTLTMAKKRATGVLYTDILLLLAGIGPRDHLGSLGIPVVEDLPGVGSNAQDHVFPSLTYEVVSSIDTTAQWLNETYFTELKDDYRKDKNGTLDSDLGGAQATERVPDALLKQWNASYHLSLPHDQNNIQYLFDSTLFGQPTNTKNIVTVVPVLVTPESRGTVRLGSRDPSQPALYDPNYLDSMADRRIIQWGFHRLRDAMRSDALRSIRVGEYTPGNNVTSSEDVMDAITQSLATIHHVCGTAAMGPKSKGGVVDEKLRVYGTEGLRVVDASLFPTIPTTQIQSAVYAAAEKAADIIKAAP</sequence>
<dbReference type="Gene3D" id="3.30.560.10">
    <property type="entry name" value="Glucose Oxidase, domain 3"/>
    <property type="match status" value="2"/>
</dbReference>
<dbReference type="GO" id="GO:0044550">
    <property type="term" value="P:secondary metabolite biosynthetic process"/>
    <property type="evidence" value="ECO:0007669"/>
    <property type="project" value="TreeGrafter"/>
</dbReference>
<protein>
    <submittedName>
        <fullName evidence="7">Alcohol oxidase</fullName>
    </submittedName>
</protein>
<dbReference type="SUPFAM" id="SSF51905">
    <property type="entry name" value="FAD/NAD(P)-binding domain"/>
    <property type="match status" value="1"/>
</dbReference>
<name>A0A316YFL0_9BASI</name>
<gene>
    <name evidence="7" type="ORF">FA10DRAFT_255686</name>
</gene>
<dbReference type="InterPro" id="IPR007867">
    <property type="entry name" value="GMC_OxRtase_C"/>
</dbReference>
<dbReference type="PIRSF" id="PIRSF000137">
    <property type="entry name" value="Alcohol_oxidase"/>
    <property type="match status" value="1"/>
</dbReference>
<accession>A0A316YFL0</accession>
<evidence type="ECO:0000259" key="6">
    <source>
        <dbReference type="Pfam" id="PF05199"/>
    </source>
</evidence>
<dbReference type="InParanoid" id="A0A316YFL0"/>
<dbReference type="GO" id="GO:0016614">
    <property type="term" value="F:oxidoreductase activity, acting on CH-OH group of donors"/>
    <property type="evidence" value="ECO:0007669"/>
    <property type="project" value="InterPro"/>
</dbReference>
<feature type="domain" description="Glucose-methanol-choline oxidoreductase C-terminal" evidence="6">
    <location>
        <begin position="394"/>
        <end position="528"/>
    </location>
</feature>
<dbReference type="Gene3D" id="3.50.50.60">
    <property type="entry name" value="FAD/NAD(P)-binding domain"/>
    <property type="match status" value="2"/>
</dbReference>
<dbReference type="GO" id="GO:0050660">
    <property type="term" value="F:flavin adenine dinucleotide binding"/>
    <property type="evidence" value="ECO:0007669"/>
    <property type="project" value="InterPro"/>
</dbReference>
<keyword evidence="4" id="KW-0274">FAD</keyword>